<dbReference type="AlphaFoldDB" id="A0A915YI64"/>
<keyword evidence="3" id="KW-1185">Reference proteome</keyword>
<dbReference type="SUPFAM" id="SSF103088">
    <property type="entry name" value="OmpA-like"/>
    <property type="match status" value="1"/>
</dbReference>
<evidence type="ECO:0000313" key="2">
    <source>
        <dbReference type="EMBL" id="BDS13459.1"/>
    </source>
</evidence>
<sequence>MTRKELEQKAEALRTLNKEKNKCKKEFSVYKKLLEKAGGISAEEQAQLDKIEATIAKVEEVIAIKRQKILQISTDLKSLKRKKEDDPIERQIDYQLSISLETFITIKYWRLDQPNEAPVILPKVELENETDFPIVSIPSNTKVEVYTWAKAIFIDANLLTSNDEEVLQKDFSATIHIDKKGKFSLLDSNETVTINNHEKLKGYDITLGIKYISGGASIRLQANGLAKGKTLEESYKNWDSKDKKTAFVMTDQVLKSIAPTLVLQPEKYIAPAPISKKLIFESENQAILSCDQLRTLQDWWKGLKDDLKNKVKNREAYIEVIGYTTTTGNDLYNYNLAGDRAFDVGRLLAGMIGITLEGKSIADIRPISEGENTDNPNRYVKILIVIK</sequence>
<dbReference type="Gene3D" id="3.30.1330.60">
    <property type="entry name" value="OmpA-like domain"/>
    <property type="match status" value="1"/>
</dbReference>
<dbReference type="InterPro" id="IPR036737">
    <property type="entry name" value="OmpA-like_sf"/>
</dbReference>
<gene>
    <name evidence="2" type="ORF">AsAng_0041970</name>
</gene>
<feature type="coiled-coil region" evidence="1">
    <location>
        <begin position="3"/>
        <end position="68"/>
    </location>
</feature>
<evidence type="ECO:0000313" key="3">
    <source>
        <dbReference type="Proteomes" id="UP001060919"/>
    </source>
</evidence>
<reference evidence="2" key="1">
    <citation type="submission" date="2022-09" db="EMBL/GenBank/DDBJ databases">
        <title>Aureispira anguillicida sp. nov., isolated from Leptocephalus of Japanese eel Anguilla japonica.</title>
        <authorList>
            <person name="Yuasa K."/>
            <person name="Mekata T."/>
            <person name="Ikunari K."/>
        </authorList>
    </citation>
    <scope>NUCLEOTIDE SEQUENCE</scope>
    <source>
        <strain evidence="2">EL160426</strain>
    </source>
</reference>
<proteinExistence type="predicted"/>
<organism evidence="2 3">
    <name type="scientific">Aureispira anguillae</name>
    <dbReference type="NCBI Taxonomy" id="2864201"/>
    <lineage>
        <taxon>Bacteria</taxon>
        <taxon>Pseudomonadati</taxon>
        <taxon>Bacteroidota</taxon>
        <taxon>Saprospiria</taxon>
        <taxon>Saprospirales</taxon>
        <taxon>Saprospiraceae</taxon>
        <taxon>Aureispira</taxon>
    </lineage>
</organism>
<evidence type="ECO:0008006" key="4">
    <source>
        <dbReference type="Google" id="ProtNLM"/>
    </source>
</evidence>
<evidence type="ECO:0000256" key="1">
    <source>
        <dbReference type="SAM" id="Coils"/>
    </source>
</evidence>
<name>A0A915YI64_9BACT</name>
<dbReference type="KEGG" id="aup:AsAng_0041970"/>
<dbReference type="EMBL" id="AP026867">
    <property type="protein sequence ID" value="BDS13459.1"/>
    <property type="molecule type" value="Genomic_DNA"/>
</dbReference>
<keyword evidence="1" id="KW-0175">Coiled coil</keyword>
<protein>
    <recommendedName>
        <fullName evidence="4">OmpA-like domain-containing protein</fullName>
    </recommendedName>
</protein>
<dbReference type="Proteomes" id="UP001060919">
    <property type="component" value="Chromosome"/>
</dbReference>
<accession>A0A915YI64</accession>
<dbReference type="RefSeq" id="WP_264788729.1">
    <property type="nucleotide sequence ID" value="NZ_AP026867.1"/>
</dbReference>